<dbReference type="PANTHER" id="PTHR42872">
    <property type="entry name" value="PROTEIN-GLUTAMATE METHYLESTERASE/PROTEIN-GLUTAMINE GLUTAMINASE"/>
    <property type="match status" value="1"/>
</dbReference>
<keyword evidence="7" id="KW-0597">Phosphoprotein</keyword>
<evidence type="ECO:0000256" key="1">
    <source>
        <dbReference type="ARBA" id="ARBA00022490"/>
    </source>
</evidence>
<dbReference type="Pfam" id="PF01339">
    <property type="entry name" value="CheB_methylest"/>
    <property type="match status" value="1"/>
</dbReference>
<evidence type="ECO:0000256" key="4">
    <source>
        <dbReference type="ARBA" id="ARBA00039140"/>
    </source>
</evidence>
<feature type="active site" evidence="6">
    <location>
        <position position="178"/>
    </location>
</feature>
<dbReference type="GO" id="GO:0008984">
    <property type="term" value="F:protein-glutamate methylesterase activity"/>
    <property type="evidence" value="ECO:0007669"/>
    <property type="project" value="UniProtKB-EC"/>
</dbReference>
<evidence type="ECO:0000259" key="9">
    <source>
        <dbReference type="PROSITE" id="PS50122"/>
    </source>
</evidence>
<dbReference type="PIRSF" id="PIRSF000876">
    <property type="entry name" value="RR_chemtxs_CheB"/>
    <property type="match status" value="1"/>
</dbReference>
<feature type="domain" description="Response regulatory" evidence="8">
    <location>
        <begin position="19"/>
        <end position="137"/>
    </location>
</feature>
<dbReference type="SMART" id="SM00448">
    <property type="entry name" value="REC"/>
    <property type="match status" value="1"/>
</dbReference>
<dbReference type="InterPro" id="IPR008248">
    <property type="entry name" value="CheB-like"/>
</dbReference>
<accession>A0A840HQV0</accession>
<keyword evidence="11" id="KW-1185">Reference proteome</keyword>
<dbReference type="EMBL" id="JACHOV010000001">
    <property type="protein sequence ID" value="MBB4640019.1"/>
    <property type="molecule type" value="Genomic_DNA"/>
</dbReference>
<dbReference type="GO" id="GO:0006935">
    <property type="term" value="P:chemotaxis"/>
    <property type="evidence" value="ECO:0007669"/>
    <property type="project" value="UniProtKB-UniRule"/>
</dbReference>
<sequence>MARSDKNQSPGEKAVRPIRLLIVDDSLVARSVFERIVTQDKQFQLCETLPSAAAALTYLAHNQVDIIMLDIEMPGQSGLAALPDILKQGGNARVIILSSNCEEGSAAAVEALAIGASDIMSKPGRSAFSGQFAEILIERLLRLGRQVQCQNTGESTPPMGLRSYDRRVSIACLGVGASTGGIPALGQLFSGLGQGIGVPVLLTQHLPPSFMPYFAVQLSRMTPMSVKIAEEGDVLRPDHVYIAPGEANLTCRMRVDGSVCIILDPEREPLASMPGVDPMFASMAKTFGAGAVAIVLTGMGRDGTAGAEKIAAAGGWIVAQDAETSVVWGMPGSIARAGLASAIMPPARMGAYMLSQLAKAA</sequence>
<comment type="catalytic activity">
    <reaction evidence="5">
        <text>[protein]-L-glutamate 5-O-methyl ester + H2O = L-glutamyl-[protein] + methanol + H(+)</text>
        <dbReference type="Rhea" id="RHEA:23236"/>
        <dbReference type="Rhea" id="RHEA-COMP:10208"/>
        <dbReference type="Rhea" id="RHEA-COMP:10311"/>
        <dbReference type="ChEBI" id="CHEBI:15377"/>
        <dbReference type="ChEBI" id="CHEBI:15378"/>
        <dbReference type="ChEBI" id="CHEBI:17790"/>
        <dbReference type="ChEBI" id="CHEBI:29973"/>
        <dbReference type="ChEBI" id="CHEBI:82795"/>
        <dbReference type="EC" id="3.1.1.61"/>
    </reaction>
</comment>
<dbReference type="CDD" id="cd17541">
    <property type="entry name" value="REC_CheB-like"/>
    <property type="match status" value="1"/>
</dbReference>
<dbReference type="RefSeq" id="WP_184473862.1">
    <property type="nucleotide sequence ID" value="NZ_JACHOV010000001.1"/>
</dbReference>
<dbReference type="PANTHER" id="PTHR42872:SF6">
    <property type="entry name" value="PROTEIN-GLUTAMATE METHYLESTERASE_PROTEIN-GLUTAMINE GLUTAMINASE"/>
    <property type="match status" value="1"/>
</dbReference>
<dbReference type="SUPFAM" id="SSF52738">
    <property type="entry name" value="Methylesterase CheB, C-terminal domain"/>
    <property type="match status" value="1"/>
</dbReference>
<dbReference type="InterPro" id="IPR035909">
    <property type="entry name" value="CheB_C"/>
</dbReference>
<dbReference type="Gene3D" id="3.40.50.2300">
    <property type="match status" value="1"/>
</dbReference>
<dbReference type="InterPro" id="IPR001789">
    <property type="entry name" value="Sig_transdc_resp-reg_receiver"/>
</dbReference>
<feature type="active site" evidence="6">
    <location>
        <position position="302"/>
    </location>
</feature>
<keyword evidence="1" id="KW-0963">Cytoplasm</keyword>
<evidence type="ECO:0000259" key="8">
    <source>
        <dbReference type="PROSITE" id="PS50110"/>
    </source>
</evidence>
<keyword evidence="2 6" id="KW-0145">Chemotaxis</keyword>
<evidence type="ECO:0000313" key="10">
    <source>
        <dbReference type="EMBL" id="MBB4640019.1"/>
    </source>
</evidence>
<feature type="domain" description="CheB-type methylesterase" evidence="9">
    <location>
        <begin position="173"/>
        <end position="360"/>
    </location>
</feature>
<dbReference type="Proteomes" id="UP000575068">
    <property type="component" value="Unassembled WGS sequence"/>
</dbReference>
<evidence type="ECO:0000256" key="2">
    <source>
        <dbReference type="ARBA" id="ARBA00022500"/>
    </source>
</evidence>
<dbReference type="PROSITE" id="PS50122">
    <property type="entry name" value="CHEB"/>
    <property type="match status" value="1"/>
</dbReference>
<dbReference type="SUPFAM" id="SSF52172">
    <property type="entry name" value="CheY-like"/>
    <property type="match status" value="1"/>
</dbReference>
<dbReference type="InterPro" id="IPR000673">
    <property type="entry name" value="Sig_transdc_resp-reg_Me-estase"/>
</dbReference>
<dbReference type="PROSITE" id="PS50110">
    <property type="entry name" value="RESPONSE_REGULATORY"/>
    <property type="match status" value="1"/>
</dbReference>
<reference evidence="10 11" key="1">
    <citation type="submission" date="2020-08" db="EMBL/GenBank/DDBJ databases">
        <title>Genomic Encyclopedia of Type Strains, Phase IV (KMG-IV): sequencing the most valuable type-strain genomes for metagenomic binning, comparative biology and taxonomic classification.</title>
        <authorList>
            <person name="Goeker M."/>
        </authorList>
    </citation>
    <scope>NUCLEOTIDE SEQUENCE [LARGE SCALE GENOMIC DNA]</scope>
    <source>
        <strain evidence="10 11">DSM 7465</strain>
    </source>
</reference>
<evidence type="ECO:0000256" key="3">
    <source>
        <dbReference type="ARBA" id="ARBA00022801"/>
    </source>
</evidence>
<keyword evidence="3 6" id="KW-0378">Hydrolase</keyword>
<dbReference type="InterPro" id="IPR011006">
    <property type="entry name" value="CheY-like_superfamily"/>
</dbReference>
<comment type="caution">
    <text evidence="10">The sequence shown here is derived from an EMBL/GenBank/DDBJ whole genome shotgun (WGS) entry which is preliminary data.</text>
</comment>
<evidence type="ECO:0000256" key="7">
    <source>
        <dbReference type="PROSITE-ProRule" id="PRU00169"/>
    </source>
</evidence>
<evidence type="ECO:0000313" key="11">
    <source>
        <dbReference type="Proteomes" id="UP000575068"/>
    </source>
</evidence>
<dbReference type="AlphaFoldDB" id="A0A840HQV0"/>
<evidence type="ECO:0000256" key="5">
    <source>
        <dbReference type="ARBA" id="ARBA00048267"/>
    </source>
</evidence>
<dbReference type="EC" id="3.1.1.61" evidence="4"/>
<gene>
    <name evidence="10" type="ORF">HNQ99_000299</name>
</gene>
<dbReference type="CDD" id="cd16432">
    <property type="entry name" value="CheB_Rec"/>
    <property type="match status" value="1"/>
</dbReference>
<proteinExistence type="predicted"/>
<feature type="modified residue" description="4-aspartylphosphate" evidence="7">
    <location>
        <position position="70"/>
    </location>
</feature>
<evidence type="ECO:0000256" key="6">
    <source>
        <dbReference type="PROSITE-ProRule" id="PRU00050"/>
    </source>
</evidence>
<dbReference type="Gene3D" id="3.40.50.180">
    <property type="entry name" value="Methylesterase CheB, C-terminal domain"/>
    <property type="match status" value="1"/>
</dbReference>
<dbReference type="Pfam" id="PF00072">
    <property type="entry name" value="Response_reg"/>
    <property type="match status" value="1"/>
</dbReference>
<name>A0A840HQV0_9SPHN</name>
<dbReference type="GO" id="GO:0005737">
    <property type="term" value="C:cytoplasm"/>
    <property type="evidence" value="ECO:0007669"/>
    <property type="project" value="InterPro"/>
</dbReference>
<dbReference type="GO" id="GO:0000156">
    <property type="term" value="F:phosphorelay response regulator activity"/>
    <property type="evidence" value="ECO:0007669"/>
    <property type="project" value="InterPro"/>
</dbReference>
<organism evidence="10 11">
    <name type="scientific">Rhizorhapis suberifaciens</name>
    <name type="common">corky root of lettuce</name>
    <dbReference type="NCBI Taxonomy" id="13656"/>
    <lineage>
        <taxon>Bacteria</taxon>
        <taxon>Pseudomonadati</taxon>
        <taxon>Pseudomonadota</taxon>
        <taxon>Alphaproteobacteria</taxon>
        <taxon>Sphingomonadales</taxon>
        <taxon>Sphingomonadaceae</taxon>
        <taxon>Rhizorhapis</taxon>
    </lineage>
</organism>
<protein>
    <recommendedName>
        <fullName evidence="4">protein-glutamate methylesterase</fullName>
        <ecNumber evidence="4">3.1.1.61</ecNumber>
    </recommendedName>
</protein>
<feature type="active site" evidence="6">
    <location>
        <position position="205"/>
    </location>
</feature>